<evidence type="ECO:0000256" key="1">
    <source>
        <dbReference type="SAM" id="Coils"/>
    </source>
</evidence>
<organism evidence="2 3">
    <name type="scientific">Paraglomus occultum</name>
    <dbReference type="NCBI Taxonomy" id="144539"/>
    <lineage>
        <taxon>Eukaryota</taxon>
        <taxon>Fungi</taxon>
        <taxon>Fungi incertae sedis</taxon>
        <taxon>Mucoromycota</taxon>
        <taxon>Glomeromycotina</taxon>
        <taxon>Glomeromycetes</taxon>
        <taxon>Paraglomerales</taxon>
        <taxon>Paraglomeraceae</taxon>
        <taxon>Paraglomus</taxon>
    </lineage>
</organism>
<accession>A0A9N8Z053</accession>
<proteinExistence type="predicted"/>
<comment type="caution">
    <text evidence="2">The sequence shown here is derived from an EMBL/GenBank/DDBJ whole genome shotgun (WGS) entry which is preliminary data.</text>
</comment>
<gene>
    <name evidence="2" type="ORF">POCULU_LOCUS609</name>
</gene>
<protein>
    <submittedName>
        <fullName evidence="2">2193_t:CDS:1</fullName>
    </submittedName>
</protein>
<feature type="coiled-coil region" evidence="1">
    <location>
        <begin position="4"/>
        <end position="34"/>
    </location>
</feature>
<sequence length="99" mass="11858">MDIVNELEEYKKTVDNAKDKLKEAKSALKKFYNDGHGDLLKELNSRMLTDKLDSDERETREMLVKWEHVLQKTAIIYLELWQRKYAVFQEARILIQQVE</sequence>
<reference evidence="2" key="1">
    <citation type="submission" date="2021-06" db="EMBL/GenBank/DDBJ databases">
        <authorList>
            <person name="Kallberg Y."/>
            <person name="Tangrot J."/>
            <person name="Rosling A."/>
        </authorList>
    </citation>
    <scope>NUCLEOTIDE SEQUENCE</scope>
    <source>
        <strain evidence="2">IA702</strain>
    </source>
</reference>
<name>A0A9N8Z053_9GLOM</name>
<dbReference type="Proteomes" id="UP000789572">
    <property type="component" value="Unassembled WGS sequence"/>
</dbReference>
<dbReference type="AlphaFoldDB" id="A0A9N8Z053"/>
<evidence type="ECO:0000313" key="2">
    <source>
        <dbReference type="EMBL" id="CAG8461980.1"/>
    </source>
</evidence>
<keyword evidence="1" id="KW-0175">Coiled coil</keyword>
<dbReference type="EMBL" id="CAJVPJ010000033">
    <property type="protein sequence ID" value="CAG8461980.1"/>
    <property type="molecule type" value="Genomic_DNA"/>
</dbReference>
<keyword evidence="3" id="KW-1185">Reference proteome</keyword>
<evidence type="ECO:0000313" key="3">
    <source>
        <dbReference type="Proteomes" id="UP000789572"/>
    </source>
</evidence>
<dbReference type="OrthoDB" id="10388111at2759"/>